<dbReference type="Gene3D" id="3.40.50.150">
    <property type="entry name" value="Vaccinia Virus protein VP39"/>
    <property type="match status" value="1"/>
</dbReference>
<dbReference type="NCBIfam" id="TIGR00571">
    <property type="entry name" value="dam"/>
    <property type="match status" value="1"/>
</dbReference>
<proteinExistence type="inferred from homology"/>
<dbReference type="Proteomes" id="UP000095649">
    <property type="component" value="Unassembled WGS sequence"/>
</dbReference>
<comment type="similarity">
    <text evidence="1 7">Belongs to the N(4)/N(6)-methyltransferase family.</text>
</comment>
<evidence type="ECO:0000313" key="8">
    <source>
        <dbReference type="EMBL" id="CUM69692.1"/>
    </source>
</evidence>
<dbReference type="EC" id="2.1.1.72" evidence="2 7"/>
<keyword evidence="5 7" id="KW-0949">S-adenosyl-L-methionine</keyword>
<dbReference type="Gene3D" id="1.10.1020.10">
    <property type="entry name" value="Adenine-specific Methyltransferase, Domain 2"/>
    <property type="match status" value="1"/>
</dbReference>
<dbReference type="PIRSF" id="PIRSF000398">
    <property type="entry name" value="M_m6A_EcoRV"/>
    <property type="match status" value="1"/>
</dbReference>
<evidence type="ECO:0000256" key="1">
    <source>
        <dbReference type="ARBA" id="ARBA00006594"/>
    </source>
</evidence>
<dbReference type="GO" id="GO:1904047">
    <property type="term" value="F:S-adenosyl-L-methionine binding"/>
    <property type="evidence" value="ECO:0007669"/>
    <property type="project" value="TreeGrafter"/>
</dbReference>
<dbReference type="SUPFAM" id="SSF53335">
    <property type="entry name" value="S-adenosyl-L-methionine-dependent methyltransferases"/>
    <property type="match status" value="1"/>
</dbReference>
<dbReference type="PROSITE" id="PS00092">
    <property type="entry name" value="N6_MTASE"/>
    <property type="match status" value="1"/>
</dbReference>
<reference evidence="8 9" key="1">
    <citation type="submission" date="2015-09" db="EMBL/GenBank/DDBJ databases">
        <authorList>
            <consortium name="Pathogen Informatics"/>
        </authorList>
    </citation>
    <scope>NUCLEOTIDE SEQUENCE [LARGE SCALE GENOMIC DNA]</scope>
    <source>
        <strain evidence="8 9">2789STDY5834970</strain>
    </source>
</reference>
<evidence type="ECO:0000256" key="3">
    <source>
        <dbReference type="ARBA" id="ARBA00022603"/>
    </source>
</evidence>
<evidence type="ECO:0000256" key="5">
    <source>
        <dbReference type="ARBA" id="ARBA00022691"/>
    </source>
</evidence>
<gene>
    <name evidence="8" type="primary">dpnM</name>
    <name evidence="8" type="ORF">ERS852582_00092</name>
</gene>
<dbReference type="InterPro" id="IPR012263">
    <property type="entry name" value="M_m6A_EcoRV"/>
</dbReference>
<dbReference type="GO" id="GO:0043565">
    <property type="term" value="F:sequence-specific DNA binding"/>
    <property type="evidence" value="ECO:0007669"/>
    <property type="project" value="TreeGrafter"/>
</dbReference>
<dbReference type="EMBL" id="CYXN01000001">
    <property type="protein sequence ID" value="CUM69692.1"/>
    <property type="molecule type" value="Genomic_DNA"/>
</dbReference>
<dbReference type="GO" id="GO:0006298">
    <property type="term" value="P:mismatch repair"/>
    <property type="evidence" value="ECO:0007669"/>
    <property type="project" value="TreeGrafter"/>
</dbReference>
<dbReference type="InterPro" id="IPR002052">
    <property type="entry name" value="DNA_methylase_N6_adenine_CS"/>
</dbReference>
<dbReference type="OrthoDB" id="9805629at2"/>
<dbReference type="GO" id="GO:0009007">
    <property type="term" value="F:site-specific DNA-methyltransferase (adenine-specific) activity"/>
    <property type="evidence" value="ECO:0007669"/>
    <property type="project" value="UniProtKB-UniRule"/>
</dbReference>
<evidence type="ECO:0000256" key="2">
    <source>
        <dbReference type="ARBA" id="ARBA00011900"/>
    </source>
</evidence>
<sequence length="302" mass="34539">MNGKIPHIVQYQGSKRVLAPQILQYMPERFNRLIEPFSGMAAISIATAYENRTNSFLVNDLNKPLVDMLQEAIEKPEQLIMNYSKVWEEQFSYGENHIQHFYDVRERFNNGEKTSANMLYLLARCVKGAVRYGKNGNFNQSPDKRRHGTNPKTLAQNVYKVSRLLKGKTEFVSKDYHEILEMAQPGDLVYMDPPYQGVTNVRDNRYFSGVPFDEFAESLKILNKKGVDYLISYDGECGGKEYGEDLPEDLKCKKVMLNAGLSSQALLLGKKQTTFEALYISEALIQEIDKEPEQLSFMEAIG</sequence>
<dbReference type="InterPro" id="IPR012327">
    <property type="entry name" value="MeTrfase_D12"/>
</dbReference>
<evidence type="ECO:0000256" key="7">
    <source>
        <dbReference type="RuleBase" id="RU361257"/>
    </source>
</evidence>
<keyword evidence="3 7" id="KW-0489">Methyltransferase</keyword>
<name>A0A173QVQ5_9FIRM</name>
<dbReference type="PANTHER" id="PTHR30481">
    <property type="entry name" value="DNA ADENINE METHYLASE"/>
    <property type="match status" value="1"/>
</dbReference>
<dbReference type="AlphaFoldDB" id="A0A173QVQ5"/>
<evidence type="ECO:0000313" key="9">
    <source>
        <dbReference type="Proteomes" id="UP000095649"/>
    </source>
</evidence>
<evidence type="ECO:0000256" key="4">
    <source>
        <dbReference type="ARBA" id="ARBA00022679"/>
    </source>
</evidence>
<evidence type="ECO:0000256" key="6">
    <source>
        <dbReference type="ARBA" id="ARBA00047942"/>
    </source>
</evidence>
<dbReference type="Pfam" id="PF02086">
    <property type="entry name" value="MethyltransfD12"/>
    <property type="match status" value="1"/>
</dbReference>
<accession>A0A173QVQ5</accession>
<dbReference type="GO" id="GO:0009307">
    <property type="term" value="P:DNA restriction-modification system"/>
    <property type="evidence" value="ECO:0007669"/>
    <property type="project" value="InterPro"/>
</dbReference>
<dbReference type="PRINTS" id="PR00505">
    <property type="entry name" value="D12N6MTFRASE"/>
</dbReference>
<comment type="catalytic activity">
    <reaction evidence="6 7">
        <text>a 2'-deoxyadenosine in DNA + S-adenosyl-L-methionine = an N(6)-methyl-2'-deoxyadenosine in DNA + S-adenosyl-L-homocysteine + H(+)</text>
        <dbReference type="Rhea" id="RHEA:15197"/>
        <dbReference type="Rhea" id="RHEA-COMP:12418"/>
        <dbReference type="Rhea" id="RHEA-COMP:12419"/>
        <dbReference type="ChEBI" id="CHEBI:15378"/>
        <dbReference type="ChEBI" id="CHEBI:57856"/>
        <dbReference type="ChEBI" id="CHEBI:59789"/>
        <dbReference type="ChEBI" id="CHEBI:90615"/>
        <dbReference type="ChEBI" id="CHEBI:90616"/>
        <dbReference type="EC" id="2.1.1.72"/>
    </reaction>
</comment>
<organism evidence="8 9">
    <name type="scientific">Faecalibacterium prausnitzii</name>
    <dbReference type="NCBI Taxonomy" id="853"/>
    <lineage>
        <taxon>Bacteria</taxon>
        <taxon>Bacillati</taxon>
        <taxon>Bacillota</taxon>
        <taxon>Clostridia</taxon>
        <taxon>Eubacteriales</taxon>
        <taxon>Oscillospiraceae</taxon>
        <taxon>Faecalibacterium</taxon>
    </lineage>
</organism>
<protein>
    <recommendedName>
        <fullName evidence="2 7">Site-specific DNA-methyltransferase (adenine-specific)</fullName>
        <ecNumber evidence="2 7">2.1.1.72</ecNumber>
    </recommendedName>
</protein>
<dbReference type="InterPro" id="IPR029063">
    <property type="entry name" value="SAM-dependent_MTases_sf"/>
</dbReference>
<dbReference type="RefSeq" id="WP_055184330.1">
    <property type="nucleotide sequence ID" value="NZ_CYXN01000001.1"/>
</dbReference>
<dbReference type="GO" id="GO:0032259">
    <property type="term" value="P:methylation"/>
    <property type="evidence" value="ECO:0007669"/>
    <property type="project" value="UniProtKB-KW"/>
</dbReference>
<dbReference type="PANTHER" id="PTHR30481:SF3">
    <property type="entry name" value="DNA ADENINE METHYLASE"/>
    <property type="match status" value="1"/>
</dbReference>
<dbReference type="InterPro" id="IPR023095">
    <property type="entry name" value="Ade_MeTrfase_dom_2"/>
</dbReference>
<keyword evidence="4 7" id="KW-0808">Transferase</keyword>